<protein>
    <submittedName>
        <fullName evidence="2">Uncharacterized protein</fullName>
    </submittedName>
</protein>
<evidence type="ECO:0000313" key="2">
    <source>
        <dbReference type="EnsemblPlants" id="AET3Gv20822500.4"/>
    </source>
</evidence>
<accession>A0A453FY46</accession>
<feature type="region of interest" description="Disordered" evidence="1">
    <location>
        <begin position="1"/>
        <end position="24"/>
    </location>
</feature>
<reference evidence="3" key="1">
    <citation type="journal article" date="2014" name="Science">
        <title>Ancient hybridizations among the ancestral genomes of bread wheat.</title>
        <authorList>
            <consortium name="International Wheat Genome Sequencing Consortium,"/>
            <person name="Marcussen T."/>
            <person name="Sandve S.R."/>
            <person name="Heier L."/>
            <person name="Spannagl M."/>
            <person name="Pfeifer M."/>
            <person name="Jakobsen K.S."/>
            <person name="Wulff B.B."/>
            <person name="Steuernagel B."/>
            <person name="Mayer K.F."/>
            <person name="Olsen O.A."/>
        </authorList>
    </citation>
    <scope>NUCLEOTIDE SEQUENCE [LARGE SCALE GENOMIC DNA]</scope>
    <source>
        <strain evidence="3">cv. AL8/78</strain>
    </source>
</reference>
<keyword evidence="3" id="KW-1185">Reference proteome</keyword>
<evidence type="ECO:0000256" key="1">
    <source>
        <dbReference type="SAM" id="MobiDB-lite"/>
    </source>
</evidence>
<reference evidence="2" key="3">
    <citation type="journal article" date="2017" name="Nature">
        <title>Genome sequence of the progenitor of the wheat D genome Aegilops tauschii.</title>
        <authorList>
            <person name="Luo M.C."/>
            <person name="Gu Y.Q."/>
            <person name="Puiu D."/>
            <person name="Wang H."/>
            <person name="Twardziok S.O."/>
            <person name="Deal K.R."/>
            <person name="Huo N."/>
            <person name="Zhu T."/>
            <person name="Wang L."/>
            <person name="Wang Y."/>
            <person name="McGuire P.E."/>
            <person name="Liu S."/>
            <person name="Long H."/>
            <person name="Ramasamy R.K."/>
            <person name="Rodriguez J.C."/>
            <person name="Van S.L."/>
            <person name="Yuan L."/>
            <person name="Wang Z."/>
            <person name="Xia Z."/>
            <person name="Xiao L."/>
            <person name="Anderson O.D."/>
            <person name="Ouyang S."/>
            <person name="Liang Y."/>
            <person name="Zimin A.V."/>
            <person name="Pertea G."/>
            <person name="Qi P."/>
            <person name="Bennetzen J.L."/>
            <person name="Dai X."/>
            <person name="Dawson M.W."/>
            <person name="Muller H.G."/>
            <person name="Kugler K."/>
            <person name="Rivarola-Duarte L."/>
            <person name="Spannagl M."/>
            <person name="Mayer K.F.X."/>
            <person name="Lu F.H."/>
            <person name="Bevan M.W."/>
            <person name="Leroy P."/>
            <person name="Li P."/>
            <person name="You F.M."/>
            <person name="Sun Q."/>
            <person name="Liu Z."/>
            <person name="Lyons E."/>
            <person name="Wicker T."/>
            <person name="Salzberg S.L."/>
            <person name="Devos K.M."/>
            <person name="Dvorak J."/>
        </authorList>
    </citation>
    <scope>NUCLEOTIDE SEQUENCE [LARGE SCALE GENOMIC DNA]</scope>
    <source>
        <strain evidence="2">cv. AL8/78</strain>
    </source>
</reference>
<feature type="compositionally biased region" description="Polar residues" evidence="1">
    <location>
        <begin position="1"/>
        <end position="15"/>
    </location>
</feature>
<dbReference type="AlphaFoldDB" id="A0A453FY46"/>
<proteinExistence type="predicted"/>
<reference evidence="2" key="4">
    <citation type="submission" date="2019-03" db="UniProtKB">
        <authorList>
            <consortium name="EnsemblPlants"/>
        </authorList>
    </citation>
    <scope>IDENTIFICATION</scope>
</reference>
<dbReference type="EnsemblPlants" id="AET3Gv20822500.4">
    <property type="protein sequence ID" value="AET3Gv20822500.4"/>
    <property type="gene ID" value="AET3Gv20822500"/>
</dbReference>
<dbReference type="Gramene" id="AET3Gv20822500.4">
    <property type="protein sequence ID" value="AET3Gv20822500.4"/>
    <property type="gene ID" value="AET3Gv20822500"/>
</dbReference>
<reference evidence="2" key="5">
    <citation type="journal article" date="2021" name="G3 (Bethesda)">
        <title>Aegilops tauschii genome assembly Aet v5.0 features greater sequence contiguity and improved annotation.</title>
        <authorList>
            <person name="Wang L."/>
            <person name="Zhu T."/>
            <person name="Rodriguez J.C."/>
            <person name="Deal K.R."/>
            <person name="Dubcovsky J."/>
            <person name="McGuire P.E."/>
            <person name="Lux T."/>
            <person name="Spannagl M."/>
            <person name="Mayer K.F.X."/>
            <person name="Baldrich P."/>
            <person name="Meyers B.C."/>
            <person name="Huo N."/>
            <person name="Gu Y.Q."/>
            <person name="Zhou H."/>
            <person name="Devos K.M."/>
            <person name="Bennetzen J.L."/>
            <person name="Unver T."/>
            <person name="Budak H."/>
            <person name="Gulick P.J."/>
            <person name="Galiba G."/>
            <person name="Kalapos B."/>
            <person name="Nelson D.R."/>
            <person name="Li P."/>
            <person name="You F.M."/>
            <person name="Luo M.C."/>
            <person name="Dvorak J."/>
        </authorList>
    </citation>
    <scope>NUCLEOTIDE SEQUENCE [LARGE SCALE GENOMIC DNA]</scope>
    <source>
        <strain evidence="2">cv. AL8/78</strain>
    </source>
</reference>
<sequence length="109" mass="11276">NFTGPATLASTNRNTALPPGDPNLEHSIIPSQFFQILHTSNKIPQIFQFSSLPPSLPGAGSGRAANLPPASRVAATATGGGARAPMVGMYQKQLLDAPFALNGHCADQP</sequence>
<reference evidence="3" key="2">
    <citation type="journal article" date="2017" name="Nat. Plants">
        <title>The Aegilops tauschii genome reveals multiple impacts of transposons.</title>
        <authorList>
            <person name="Zhao G."/>
            <person name="Zou C."/>
            <person name="Li K."/>
            <person name="Wang K."/>
            <person name="Li T."/>
            <person name="Gao L."/>
            <person name="Zhang X."/>
            <person name="Wang H."/>
            <person name="Yang Z."/>
            <person name="Liu X."/>
            <person name="Jiang W."/>
            <person name="Mao L."/>
            <person name="Kong X."/>
            <person name="Jiao Y."/>
            <person name="Jia J."/>
        </authorList>
    </citation>
    <scope>NUCLEOTIDE SEQUENCE [LARGE SCALE GENOMIC DNA]</scope>
    <source>
        <strain evidence="3">cv. AL8/78</strain>
    </source>
</reference>
<name>A0A453FY46_AEGTS</name>
<organism evidence="2 3">
    <name type="scientific">Aegilops tauschii subsp. strangulata</name>
    <name type="common">Goatgrass</name>
    <dbReference type="NCBI Taxonomy" id="200361"/>
    <lineage>
        <taxon>Eukaryota</taxon>
        <taxon>Viridiplantae</taxon>
        <taxon>Streptophyta</taxon>
        <taxon>Embryophyta</taxon>
        <taxon>Tracheophyta</taxon>
        <taxon>Spermatophyta</taxon>
        <taxon>Magnoliopsida</taxon>
        <taxon>Liliopsida</taxon>
        <taxon>Poales</taxon>
        <taxon>Poaceae</taxon>
        <taxon>BOP clade</taxon>
        <taxon>Pooideae</taxon>
        <taxon>Triticodae</taxon>
        <taxon>Triticeae</taxon>
        <taxon>Triticinae</taxon>
        <taxon>Aegilops</taxon>
    </lineage>
</organism>
<evidence type="ECO:0000313" key="3">
    <source>
        <dbReference type="Proteomes" id="UP000015105"/>
    </source>
</evidence>
<dbReference type="Proteomes" id="UP000015105">
    <property type="component" value="Chromosome 3D"/>
</dbReference>